<organism evidence="14 15">
    <name type="scientific">Amphiprion ocellaris</name>
    <name type="common">Clown anemonefish</name>
    <dbReference type="NCBI Taxonomy" id="80972"/>
    <lineage>
        <taxon>Eukaryota</taxon>
        <taxon>Metazoa</taxon>
        <taxon>Chordata</taxon>
        <taxon>Craniata</taxon>
        <taxon>Vertebrata</taxon>
        <taxon>Euteleostomi</taxon>
        <taxon>Actinopterygii</taxon>
        <taxon>Neopterygii</taxon>
        <taxon>Teleostei</taxon>
        <taxon>Neoteleostei</taxon>
        <taxon>Acanthomorphata</taxon>
        <taxon>Ovalentaria</taxon>
        <taxon>Pomacentridae</taxon>
        <taxon>Amphiprion</taxon>
    </lineage>
</organism>
<name>A0A3Q1B0U5_AMPOC</name>
<keyword evidence="7 11" id="KW-0472">Membrane</keyword>
<evidence type="ECO:0000256" key="9">
    <source>
        <dbReference type="ARBA" id="ARBA00023180"/>
    </source>
</evidence>
<dbReference type="AlphaFoldDB" id="A0A3Q1B0U5"/>
<reference evidence="14" key="2">
    <citation type="submission" date="2025-08" db="UniProtKB">
        <authorList>
            <consortium name="Ensembl"/>
        </authorList>
    </citation>
    <scope>IDENTIFICATION</scope>
</reference>
<dbReference type="RefSeq" id="XP_054864805.1">
    <property type="nucleotide sequence ID" value="XM_055008830.1"/>
</dbReference>
<dbReference type="GO" id="GO:0050776">
    <property type="term" value="P:regulation of immune response"/>
    <property type="evidence" value="ECO:0007669"/>
    <property type="project" value="InterPro"/>
</dbReference>
<keyword evidence="15" id="KW-1185">Reference proteome</keyword>
<dbReference type="InterPro" id="IPR042414">
    <property type="entry name" value="CD8B"/>
</dbReference>
<keyword evidence="6" id="KW-1064">Adaptive immunity</keyword>
<dbReference type="KEGG" id="aoce:111581205"/>
<evidence type="ECO:0000259" key="13">
    <source>
        <dbReference type="Pfam" id="PF07686"/>
    </source>
</evidence>
<dbReference type="GO" id="GO:0015026">
    <property type="term" value="F:coreceptor activity"/>
    <property type="evidence" value="ECO:0007669"/>
    <property type="project" value="InterPro"/>
</dbReference>
<protein>
    <recommendedName>
        <fullName evidence="13">Immunoglobulin V-set domain-containing protein</fullName>
    </recommendedName>
</protein>
<dbReference type="Ensembl" id="ENSAOCT00000009190.2">
    <property type="protein sequence ID" value="ENSAOCP00000003776.2"/>
    <property type="gene ID" value="ENSAOCG00000007114.2"/>
</dbReference>
<dbReference type="PANTHER" id="PTHR11292">
    <property type="entry name" value="T-CELL SURFACE GLYCOPROTEIN CD8 BETA CHAIN"/>
    <property type="match status" value="1"/>
</dbReference>
<dbReference type="GO" id="GO:0042288">
    <property type="term" value="F:MHC class I protein binding"/>
    <property type="evidence" value="ECO:0007669"/>
    <property type="project" value="InterPro"/>
</dbReference>
<sequence>MILLPLAWALLTAPLWKSGSSQTLLEDPVTERYPEIHSNETIDCDCVHSHCDFVYWFYSNLNTGKVQFLGKCNNADRDTYGSDVKKGHFKIQKRGGMSFVLRIIDVTEADAGIYSCVLKDKSQNELWKPGVFLRPGVTPPTPPPKIKPKPRPSFCRCPAKNPPDGCGSMILWPLVGLVASLALALICTLYYFSRLPKKCRHNFVKKRQMT</sequence>
<evidence type="ECO:0000256" key="5">
    <source>
        <dbReference type="ARBA" id="ARBA00022989"/>
    </source>
</evidence>
<dbReference type="RefSeq" id="XP_023145065.1">
    <property type="nucleotide sequence ID" value="XM_023289297.3"/>
</dbReference>
<dbReference type="GO" id="GO:0016020">
    <property type="term" value="C:membrane"/>
    <property type="evidence" value="ECO:0007669"/>
    <property type="project" value="UniProtKB-SubCell"/>
</dbReference>
<keyword evidence="2 11" id="KW-0812">Transmembrane</keyword>
<keyword evidence="4" id="KW-0391">Immunity</keyword>
<keyword evidence="10" id="KW-0393">Immunoglobulin domain</keyword>
<dbReference type="GO" id="GO:0009986">
    <property type="term" value="C:cell surface"/>
    <property type="evidence" value="ECO:0007669"/>
    <property type="project" value="TreeGrafter"/>
</dbReference>
<dbReference type="GO" id="GO:0002250">
    <property type="term" value="P:adaptive immune response"/>
    <property type="evidence" value="ECO:0007669"/>
    <property type="project" value="UniProtKB-KW"/>
</dbReference>
<evidence type="ECO:0000256" key="10">
    <source>
        <dbReference type="ARBA" id="ARBA00023319"/>
    </source>
</evidence>
<dbReference type="Gene3D" id="2.60.40.10">
    <property type="entry name" value="Immunoglobulins"/>
    <property type="match status" value="1"/>
</dbReference>
<reference evidence="14 15" key="1">
    <citation type="submission" date="2022-01" db="EMBL/GenBank/DDBJ databases">
        <title>A chromosome-scale genome assembly of the false clownfish, Amphiprion ocellaris.</title>
        <authorList>
            <person name="Ryu T."/>
        </authorList>
    </citation>
    <scope>NUCLEOTIDE SEQUENCE [LARGE SCALE GENOMIC DNA]</scope>
</reference>
<dbReference type="PANTHER" id="PTHR11292:SF7">
    <property type="entry name" value="T-CELL SURFACE GLYCOPROTEIN CD8 BETA CHAIN-RELATED"/>
    <property type="match status" value="1"/>
</dbReference>
<dbReference type="Pfam" id="PF07686">
    <property type="entry name" value="V-set"/>
    <property type="match status" value="1"/>
</dbReference>
<dbReference type="GeneID" id="111581205"/>
<evidence type="ECO:0000313" key="15">
    <source>
        <dbReference type="Proteomes" id="UP001501940"/>
    </source>
</evidence>
<evidence type="ECO:0000313" key="14">
    <source>
        <dbReference type="Ensembl" id="ENSAOCP00000003776.2"/>
    </source>
</evidence>
<evidence type="ECO:0000256" key="1">
    <source>
        <dbReference type="ARBA" id="ARBA00004479"/>
    </source>
</evidence>
<feature type="signal peptide" evidence="12">
    <location>
        <begin position="1"/>
        <end position="21"/>
    </location>
</feature>
<feature type="domain" description="Immunoglobulin V-set" evidence="13">
    <location>
        <begin position="41"/>
        <end position="125"/>
    </location>
</feature>
<dbReference type="SUPFAM" id="SSF48726">
    <property type="entry name" value="Immunoglobulin"/>
    <property type="match status" value="1"/>
</dbReference>
<keyword evidence="5 11" id="KW-1133">Transmembrane helix</keyword>
<evidence type="ECO:0000256" key="7">
    <source>
        <dbReference type="ARBA" id="ARBA00023136"/>
    </source>
</evidence>
<evidence type="ECO:0000256" key="11">
    <source>
        <dbReference type="SAM" id="Phobius"/>
    </source>
</evidence>
<keyword evidence="8" id="KW-1015">Disulfide bond</keyword>
<evidence type="ECO:0000256" key="3">
    <source>
        <dbReference type="ARBA" id="ARBA00022729"/>
    </source>
</evidence>
<dbReference type="InterPro" id="IPR013783">
    <property type="entry name" value="Ig-like_fold"/>
</dbReference>
<keyword evidence="3 12" id="KW-0732">Signal</keyword>
<dbReference type="InterPro" id="IPR036179">
    <property type="entry name" value="Ig-like_dom_sf"/>
</dbReference>
<keyword evidence="9" id="KW-0325">Glycoprotein</keyword>
<dbReference type="Proteomes" id="UP001501940">
    <property type="component" value="Chromosome 9"/>
</dbReference>
<evidence type="ECO:0000256" key="6">
    <source>
        <dbReference type="ARBA" id="ARBA00023130"/>
    </source>
</evidence>
<accession>A0A3Q1B0U5</accession>
<comment type="subcellular location">
    <subcellularLocation>
        <location evidence="1">Membrane</location>
        <topology evidence="1">Single-pass type I membrane protein</topology>
    </subcellularLocation>
</comment>
<proteinExistence type="predicted"/>
<evidence type="ECO:0000256" key="2">
    <source>
        <dbReference type="ARBA" id="ARBA00022692"/>
    </source>
</evidence>
<feature type="transmembrane region" description="Helical" evidence="11">
    <location>
        <begin position="170"/>
        <end position="192"/>
    </location>
</feature>
<reference evidence="14" key="3">
    <citation type="submission" date="2025-09" db="UniProtKB">
        <authorList>
            <consortium name="Ensembl"/>
        </authorList>
    </citation>
    <scope>IDENTIFICATION</scope>
</reference>
<dbReference type="InterPro" id="IPR013106">
    <property type="entry name" value="Ig_V-set"/>
</dbReference>
<evidence type="ECO:0000256" key="12">
    <source>
        <dbReference type="SAM" id="SignalP"/>
    </source>
</evidence>
<dbReference type="STRING" id="80972.ENSAOCP00000003776"/>
<dbReference type="CTD" id="926"/>
<evidence type="ECO:0000256" key="8">
    <source>
        <dbReference type="ARBA" id="ARBA00023157"/>
    </source>
</evidence>
<evidence type="ECO:0000256" key="4">
    <source>
        <dbReference type="ARBA" id="ARBA00022859"/>
    </source>
</evidence>
<feature type="chain" id="PRO_5043601957" description="Immunoglobulin V-set domain-containing protein" evidence="12">
    <location>
        <begin position="22"/>
        <end position="210"/>
    </location>
</feature>
<dbReference type="OMA" id="SMILWPL"/>
<dbReference type="GeneTree" id="ENSGT00510000048998"/>